<dbReference type="EMBL" id="MHLP01000037">
    <property type="protein sequence ID" value="OGZ11480.1"/>
    <property type="molecule type" value="Genomic_DNA"/>
</dbReference>
<reference evidence="1 2" key="1">
    <citation type="journal article" date="2016" name="Nat. Commun.">
        <title>Thousands of microbial genomes shed light on interconnected biogeochemical processes in an aquifer system.</title>
        <authorList>
            <person name="Anantharaman K."/>
            <person name="Brown C.T."/>
            <person name="Hug L.A."/>
            <person name="Sharon I."/>
            <person name="Castelle C.J."/>
            <person name="Probst A.J."/>
            <person name="Thomas B.C."/>
            <person name="Singh A."/>
            <person name="Wilkins M.J."/>
            <person name="Karaoz U."/>
            <person name="Brodie E.L."/>
            <person name="Williams K.H."/>
            <person name="Hubbard S.S."/>
            <person name="Banfield J.F."/>
        </authorList>
    </citation>
    <scope>NUCLEOTIDE SEQUENCE [LARGE SCALE GENOMIC DNA]</scope>
</reference>
<dbReference type="AlphaFoldDB" id="A0A1G2DF28"/>
<protein>
    <submittedName>
        <fullName evidence="1">Uncharacterized protein</fullName>
    </submittedName>
</protein>
<accession>A0A1G2DF28</accession>
<proteinExistence type="predicted"/>
<evidence type="ECO:0000313" key="2">
    <source>
        <dbReference type="Proteomes" id="UP000178534"/>
    </source>
</evidence>
<dbReference type="STRING" id="1798665.A2942_04525"/>
<evidence type="ECO:0000313" key="1">
    <source>
        <dbReference type="EMBL" id="OGZ11480.1"/>
    </source>
</evidence>
<dbReference type="Proteomes" id="UP000178534">
    <property type="component" value="Unassembled WGS sequence"/>
</dbReference>
<sequence length="214" mass="24375">MKPKQLEAEDGETFDPSSYAVQFKEIIERIDAHVFLPQEEAIGAALIPGRFPGNRSAGYHAQGLATYRVIRPTFPATKELIGKDYIEGYFVWGKAVATSAEAKLLGRGALGTKWSDADFRRMLNACAMVLVRHRVLQNKQFFPNAKLRSVKNVYCDEAIPLIYRKKLHLKRNEISREVSADQFHLDSYLLLFLVYMVENDGYPMEDALHYLTNT</sequence>
<name>A0A1G2DF28_9BACT</name>
<organism evidence="1 2">
    <name type="scientific">Candidatus Lloydbacteria bacterium RIFCSPLOWO2_01_FULL_50_20</name>
    <dbReference type="NCBI Taxonomy" id="1798665"/>
    <lineage>
        <taxon>Bacteria</taxon>
        <taxon>Candidatus Lloydiibacteriota</taxon>
    </lineage>
</organism>
<comment type="caution">
    <text evidence="1">The sequence shown here is derived from an EMBL/GenBank/DDBJ whole genome shotgun (WGS) entry which is preliminary data.</text>
</comment>
<gene>
    <name evidence="1" type="ORF">A2942_04525</name>
</gene>